<feature type="region of interest" description="Disordered" evidence="5">
    <location>
        <begin position="1"/>
        <end position="28"/>
    </location>
</feature>
<feature type="transmembrane region" description="Helical" evidence="6">
    <location>
        <begin position="331"/>
        <end position="351"/>
    </location>
</feature>
<dbReference type="SUPFAM" id="SSF103473">
    <property type="entry name" value="MFS general substrate transporter"/>
    <property type="match status" value="1"/>
</dbReference>
<keyword evidence="4 6" id="KW-0472">Membrane</keyword>
<dbReference type="InterPro" id="IPR011701">
    <property type="entry name" value="MFS"/>
</dbReference>
<feature type="transmembrane region" description="Helical" evidence="6">
    <location>
        <begin position="42"/>
        <end position="62"/>
    </location>
</feature>
<evidence type="ECO:0000256" key="5">
    <source>
        <dbReference type="SAM" id="MobiDB-lite"/>
    </source>
</evidence>
<evidence type="ECO:0000256" key="4">
    <source>
        <dbReference type="ARBA" id="ARBA00023136"/>
    </source>
</evidence>
<dbReference type="Gene3D" id="1.20.1250.20">
    <property type="entry name" value="MFS general substrate transporter like domains"/>
    <property type="match status" value="1"/>
</dbReference>
<feature type="compositionally biased region" description="Polar residues" evidence="5">
    <location>
        <begin position="446"/>
        <end position="455"/>
    </location>
</feature>
<dbReference type="Pfam" id="PF07690">
    <property type="entry name" value="MFS_1"/>
    <property type="match status" value="1"/>
</dbReference>
<dbReference type="InterPro" id="IPR049680">
    <property type="entry name" value="FLVCR1-2_SLC49-like"/>
</dbReference>
<feature type="compositionally biased region" description="Pro residues" evidence="5">
    <location>
        <begin position="590"/>
        <end position="602"/>
    </location>
</feature>
<evidence type="ECO:0000313" key="7">
    <source>
        <dbReference type="EMBL" id="KAJ4462469.1"/>
    </source>
</evidence>
<evidence type="ECO:0000256" key="6">
    <source>
        <dbReference type="SAM" id="Phobius"/>
    </source>
</evidence>
<keyword evidence="3 6" id="KW-1133">Transmembrane helix</keyword>
<accession>A0ABQ8UYK8</accession>
<feature type="region of interest" description="Disordered" evidence="5">
    <location>
        <begin position="436"/>
        <end position="620"/>
    </location>
</feature>
<feature type="transmembrane region" description="Helical" evidence="6">
    <location>
        <begin position="109"/>
        <end position="132"/>
    </location>
</feature>
<comment type="caution">
    <text evidence="7">The sequence shown here is derived from an EMBL/GenBank/DDBJ whole genome shotgun (WGS) entry which is preliminary data.</text>
</comment>
<dbReference type="PANTHER" id="PTHR10924">
    <property type="entry name" value="MAJOR FACILITATOR SUPERFAMILY PROTEIN-RELATED"/>
    <property type="match status" value="1"/>
</dbReference>
<evidence type="ECO:0000256" key="1">
    <source>
        <dbReference type="ARBA" id="ARBA00004141"/>
    </source>
</evidence>
<evidence type="ECO:0000256" key="2">
    <source>
        <dbReference type="ARBA" id="ARBA00022692"/>
    </source>
</evidence>
<feature type="transmembrane region" description="Helical" evidence="6">
    <location>
        <begin position="82"/>
        <end position="102"/>
    </location>
</feature>
<dbReference type="EMBL" id="JAPMOS010000003">
    <property type="protein sequence ID" value="KAJ4462469.1"/>
    <property type="molecule type" value="Genomic_DNA"/>
</dbReference>
<dbReference type="InterPro" id="IPR036259">
    <property type="entry name" value="MFS_trans_sf"/>
</dbReference>
<reference evidence="7" key="1">
    <citation type="journal article" date="2022" name="bioRxiv">
        <title>Genomics of Preaxostyla Flagellates Illuminates Evolutionary Transitions and the Path Towards Mitochondrial Loss.</title>
        <authorList>
            <person name="Novak L.V.F."/>
            <person name="Treitli S.C."/>
            <person name="Pyrih J."/>
            <person name="Halakuc P."/>
            <person name="Pipaliya S.V."/>
            <person name="Vacek V."/>
            <person name="Brzon O."/>
            <person name="Soukal P."/>
            <person name="Eme L."/>
            <person name="Dacks J.B."/>
            <person name="Karnkowska A."/>
            <person name="Elias M."/>
            <person name="Hampl V."/>
        </authorList>
    </citation>
    <scope>NUCLEOTIDE SEQUENCE</scope>
    <source>
        <strain evidence="7">RCP-MX</strain>
    </source>
</reference>
<feature type="transmembrane region" description="Helical" evidence="6">
    <location>
        <begin position="210"/>
        <end position="230"/>
    </location>
</feature>
<protein>
    <submittedName>
        <fullName evidence="7">MFS-type transporter</fullName>
    </submittedName>
</protein>
<feature type="transmembrane region" description="Helical" evidence="6">
    <location>
        <begin position="264"/>
        <end position="283"/>
    </location>
</feature>
<gene>
    <name evidence="7" type="ORF">PAPYR_1112</name>
</gene>
<feature type="compositionally biased region" description="Low complexity" evidence="5">
    <location>
        <begin position="469"/>
        <end position="483"/>
    </location>
</feature>
<organism evidence="7 8">
    <name type="scientific">Paratrimastix pyriformis</name>
    <dbReference type="NCBI Taxonomy" id="342808"/>
    <lineage>
        <taxon>Eukaryota</taxon>
        <taxon>Metamonada</taxon>
        <taxon>Preaxostyla</taxon>
        <taxon>Paratrimastigidae</taxon>
        <taxon>Paratrimastix</taxon>
    </lineage>
</organism>
<dbReference type="Proteomes" id="UP001141327">
    <property type="component" value="Unassembled WGS sequence"/>
</dbReference>
<evidence type="ECO:0000313" key="8">
    <source>
        <dbReference type="Proteomes" id="UP001141327"/>
    </source>
</evidence>
<feature type="transmembrane region" description="Helical" evidence="6">
    <location>
        <begin position="144"/>
        <end position="167"/>
    </location>
</feature>
<keyword evidence="2 6" id="KW-0812">Transmembrane</keyword>
<keyword evidence="8" id="KW-1185">Reference proteome</keyword>
<name>A0ABQ8UYK8_9EUKA</name>
<feature type="transmembrane region" description="Helical" evidence="6">
    <location>
        <begin position="179"/>
        <end position="198"/>
    </location>
</feature>
<dbReference type="PANTHER" id="PTHR10924:SF27">
    <property type="entry name" value="SOLUTE CARRIER FAMILY 49 MEMBER 4"/>
    <property type="match status" value="1"/>
</dbReference>
<feature type="compositionally biased region" description="Low complexity" evidence="5">
    <location>
        <begin position="578"/>
        <end position="589"/>
    </location>
</feature>
<feature type="transmembrane region" description="Helical" evidence="6">
    <location>
        <begin position="396"/>
        <end position="415"/>
    </location>
</feature>
<proteinExistence type="predicted"/>
<feature type="transmembrane region" description="Helical" evidence="6">
    <location>
        <begin position="295"/>
        <end position="319"/>
    </location>
</feature>
<comment type="subcellular location">
    <subcellularLocation>
        <location evidence="1">Membrane</location>
        <topology evidence="1">Multi-pass membrane protein</topology>
    </subcellularLocation>
</comment>
<sequence>MRLRGEEPPPSPPVSPPSRQSAQSEESLVPPEPLIRTYKRRWWILTIFSIASFLQALIWLTYSAIPDASKEYYPGLTSADINLLLALGPVALIVTIIPANWLDSKVHNFRVITVAGCIICVVGCFIRCIPCWSDTLRQSSTAMIFLSIGQALNGVTGTLIYATPSVMSSTWFPPQERTLATAVAACMNQLGASLGYLMPYVVPTGAQIPGMLYVELALIGLVTATIVVYFPRAPPTPPSHTADAVTAQTTCQFVGSMGRSMRNVGFMALVLVGGLGGMEDSWTGMLPQLLTELGIAGPATTGLLICIAVTCANLAGIALSRVCDTLWRRRFKWVLVGFTAAGLLFHLWFMFSMPVGGLPALLPANLYTVAAALLCLIINVLILVLLEVVSYMPVSYVNAIVAGTTALGLLLLLPIRSHYRRSEAEDHRRRTQAAFELAETGAPSPGTITQATQESADGPVRAGAASAEPLGLAISPSSPASASGLGGEPAMTSTPPPPPTARSVAAHPEEPLGLAAEQPPDQPSGLAATAAEVETSMAGEPPAVPVSATPESDRGDASLQGPCGAEEPTIAIGHSVRAAPLPADPLSDPSQPPSSSPSPLPPDQLAKTALPEGEPVEVAG</sequence>
<feature type="transmembrane region" description="Helical" evidence="6">
    <location>
        <begin position="366"/>
        <end position="389"/>
    </location>
</feature>
<evidence type="ECO:0000256" key="3">
    <source>
        <dbReference type="ARBA" id="ARBA00022989"/>
    </source>
</evidence>